<keyword evidence="5" id="KW-1185">Reference proteome</keyword>
<dbReference type="PANTHER" id="PTHR35526:SF3">
    <property type="entry name" value="ANTI-SIGMA-F FACTOR RSBW"/>
    <property type="match status" value="1"/>
</dbReference>
<sequence>MTVTAGLFSHVGLLYSGDAEYLNGTVPYIREGLKLGEPVAVAVPGRNLALIEAALGDSAAEIEFIDMTEAGRNPGRILPGVLLAFADNRPGPVRIIGEPIWAGRSALEYPACAQHEALINFAFGDRELSILCPYDRNRLEDDVLADAERTHPTLSGAGGDRPSAGYAPDAVVEKYNLPLPEPRAADAFRFDLARLGAVRSFAQDRAEEYGLALERVEDLVLAVAELSANSVLHGSGHGVVRVWREEDYVLCEVIDEGTLSDPLAGRRPASPGQIGGRGLVLVNQVADLVRQYLRPGSTVTRIYFRV</sequence>
<organism evidence="4 5">
    <name type="scientific">Amycolatopsis japonica</name>
    <dbReference type="NCBI Taxonomy" id="208439"/>
    <lineage>
        <taxon>Bacteria</taxon>
        <taxon>Bacillati</taxon>
        <taxon>Actinomycetota</taxon>
        <taxon>Actinomycetes</taxon>
        <taxon>Pseudonocardiales</taxon>
        <taxon>Pseudonocardiaceae</taxon>
        <taxon>Amycolatopsis</taxon>
        <taxon>Amycolatopsis japonica group</taxon>
    </lineage>
</organism>
<dbReference type="Proteomes" id="UP000028492">
    <property type="component" value="Chromosome"/>
</dbReference>
<dbReference type="HOGENOM" id="CLU_072253_0_0_11"/>
<dbReference type="KEGG" id="aja:AJAP_29675"/>
<dbReference type="RefSeq" id="WP_267284097.1">
    <property type="nucleotide sequence ID" value="NZ_CP008953.1"/>
</dbReference>
<gene>
    <name evidence="4" type="ORF">AJAP_29675</name>
</gene>
<proteinExistence type="predicted"/>
<evidence type="ECO:0000259" key="3">
    <source>
        <dbReference type="Pfam" id="PF14417"/>
    </source>
</evidence>
<dbReference type="AlphaFoldDB" id="A0A075UWZ8"/>
<feature type="domain" description="Histidine kinase/HSP90-like ATPase" evidence="2">
    <location>
        <begin position="189"/>
        <end position="302"/>
    </location>
</feature>
<keyword evidence="1" id="KW-0808">Transferase</keyword>
<protein>
    <recommendedName>
        <fullName evidence="6">Anti-sigma regulatory factor</fullName>
    </recommendedName>
</protein>
<evidence type="ECO:0000313" key="5">
    <source>
        <dbReference type="Proteomes" id="UP000028492"/>
    </source>
</evidence>
<dbReference type="InterPro" id="IPR025847">
    <property type="entry name" value="MEDS_domain"/>
</dbReference>
<dbReference type="InterPro" id="IPR050267">
    <property type="entry name" value="Anti-sigma-factor_SerPK"/>
</dbReference>
<reference evidence="4 5" key="1">
    <citation type="journal article" date="2014" name="J. Biotechnol.">
        <title>Complete genome sequence of the actinobacterium Amycolatopsis japonica MG417-CF17(T) (=DSM 44213T) producing (S,S)-N,N'-ethylenediaminedisuccinic acid.</title>
        <authorList>
            <person name="Stegmann E."/>
            <person name="Albersmeier A."/>
            <person name="Spohn M."/>
            <person name="Gert H."/>
            <person name="Weber T."/>
            <person name="Wohlleben W."/>
            <person name="Kalinowski J."/>
            <person name="Ruckert C."/>
        </authorList>
    </citation>
    <scope>NUCLEOTIDE SEQUENCE [LARGE SCALE GENOMIC DNA]</scope>
    <source>
        <strain evidence="5">MG417-CF17 (DSM 44213)</strain>
    </source>
</reference>
<evidence type="ECO:0000259" key="2">
    <source>
        <dbReference type="Pfam" id="PF13581"/>
    </source>
</evidence>
<dbReference type="GO" id="GO:0004674">
    <property type="term" value="F:protein serine/threonine kinase activity"/>
    <property type="evidence" value="ECO:0007669"/>
    <property type="project" value="UniProtKB-KW"/>
</dbReference>
<dbReference type="STRING" id="208439.AJAP_29675"/>
<dbReference type="EMBL" id="CP008953">
    <property type="protein sequence ID" value="AIG78767.1"/>
    <property type="molecule type" value="Genomic_DNA"/>
</dbReference>
<evidence type="ECO:0008006" key="6">
    <source>
        <dbReference type="Google" id="ProtNLM"/>
    </source>
</evidence>
<evidence type="ECO:0000256" key="1">
    <source>
        <dbReference type="ARBA" id="ARBA00022527"/>
    </source>
</evidence>
<dbReference type="InterPro" id="IPR003594">
    <property type="entry name" value="HATPase_dom"/>
</dbReference>
<dbReference type="Gene3D" id="3.30.565.10">
    <property type="entry name" value="Histidine kinase-like ATPase, C-terminal domain"/>
    <property type="match status" value="1"/>
</dbReference>
<keyword evidence="1" id="KW-0723">Serine/threonine-protein kinase</keyword>
<feature type="domain" description="MEDS" evidence="3">
    <location>
        <begin position="10"/>
        <end position="152"/>
    </location>
</feature>
<accession>A0A075UWZ8</accession>
<keyword evidence="1" id="KW-0418">Kinase</keyword>
<dbReference type="Pfam" id="PF13581">
    <property type="entry name" value="HATPase_c_2"/>
    <property type="match status" value="1"/>
</dbReference>
<dbReference type="Pfam" id="PF14417">
    <property type="entry name" value="MEDS"/>
    <property type="match status" value="1"/>
</dbReference>
<dbReference type="SUPFAM" id="SSF55874">
    <property type="entry name" value="ATPase domain of HSP90 chaperone/DNA topoisomerase II/histidine kinase"/>
    <property type="match status" value="1"/>
</dbReference>
<dbReference type="InterPro" id="IPR047718">
    <property type="entry name" value="RsbA-like_anti_sig"/>
</dbReference>
<evidence type="ECO:0000313" key="4">
    <source>
        <dbReference type="EMBL" id="AIG78767.1"/>
    </source>
</evidence>
<dbReference type="eggNOG" id="COG2172">
    <property type="taxonomic scope" value="Bacteria"/>
</dbReference>
<dbReference type="CDD" id="cd16936">
    <property type="entry name" value="HATPase_RsbW-like"/>
    <property type="match status" value="1"/>
</dbReference>
<dbReference type="NCBIfam" id="NF041045">
    <property type="entry name" value="RsbA_anti_sig"/>
    <property type="match status" value="1"/>
</dbReference>
<name>A0A075UWZ8_9PSEU</name>
<dbReference type="InterPro" id="IPR036890">
    <property type="entry name" value="HATPase_C_sf"/>
</dbReference>
<dbReference type="PANTHER" id="PTHR35526">
    <property type="entry name" value="ANTI-SIGMA-F FACTOR RSBW-RELATED"/>
    <property type="match status" value="1"/>
</dbReference>